<dbReference type="eggNOG" id="COG1765">
    <property type="taxonomic scope" value="Bacteria"/>
</dbReference>
<organism evidence="1 2">
    <name type="scientific">Thermosipho melanesiensis (strain DSM 12029 / CIP 104789 / BI429)</name>
    <dbReference type="NCBI Taxonomy" id="391009"/>
    <lineage>
        <taxon>Bacteria</taxon>
        <taxon>Thermotogati</taxon>
        <taxon>Thermotogota</taxon>
        <taxon>Thermotogae</taxon>
        <taxon>Thermotogales</taxon>
        <taxon>Fervidobacteriaceae</taxon>
        <taxon>Thermosipho</taxon>
    </lineage>
</organism>
<dbReference type="EMBL" id="CP000716">
    <property type="protein sequence ID" value="ABR30416.1"/>
    <property type="molecule type" value="Genomic_DNA"/>
</dbReference>
<dbReference type="PANTHER" id="PTHR34352:SF1">
    <property type="entry name" value="PROTEIN YHFA"/>
    <property type="match status" value="1"/>
</dbReference>
<evidence type="ECO:0000313" key="1">
    <source>
        <dbReference type="EMBL" id="ABR30416.1"/>
    </source>
</evidence>
<name>A6LKG5_THEM4</name>
<dbReference type="Pfam" id="PF02566">
    <property type="entry name" value="OsmC"/>
    <property type="match status" value="1"/>
</dbReference>
<dbReference type="SUPFAM" id="SSF82784">
    <property type="entry name" value="OsmC-like"/>
    <property type="match status" value="1"/>
</dbReference>
<reference evidence="1 2" key="1">
    <citation type="submission" date="2007-05" db="EMBL/GenBank/DDBJ databases">
        <title>Complete sequence of Thermosipho melanesiensis BI429.</title>
        <authorList>
            <consortium name="US DOE Joint Genome Institute"/>
            <person name="Copeland A."/>
            <person name="Lucas S."/>
            <person name="Lapidus A."/>
            <person name="Barry K."/>
            <person name="Glavina del Rio T."/>
            <person name="Dalin E."/>
            <person name="Tice H."/>
            <person name="Pitluck S."/>
            <person name="Chertkov O."/>
            <person name="Brettin T."/>
            <person name="Bruce D."/>
            <person name="Detter J.C."/>
            <person name="Han C."/>
            <person name="Schmutz J."/>
            <person name="Larimer F."/>
            <person name="Land M."/>
            <person name="Hauser L."/>
            <person name="Kyrpides N."/>
            <person name="Mikhailova N."/>
            <person name="Nelson K."/>
            <person name="Gogarten J.P."/>
            <person name="Noll K."/>
            <person name="Richardson P."/>
        </authorList>
    </citation>
    <scope>NUCLEOTIDE SEQUENCE [LARGE SCALE GENOMIC DNA]</scope>
    <source>
        <strain evidence="2">DSM 12029 / CIP 104789 / BI429</strain>
    </source>
</reference>
<dbReference type="Gene3D" id="2.20.25.10">
    <property type="match status" value="1"/>
</dbReference>
<sequence length="147" mass="16862">MKGVKIVAKAELNFYDKMLFYTKTTSGHDLILDASENVGGKDAGVRPKELILYSLMGCTGMDVVSLLRKMKVIDQMELFKLEVEYEMAREHPKVFTKMHLKYIFKFDGEPPKDKVEKSVTLSQDKYCAVSAMLKKVIPEFTHEIVYL</sequence>
<dbReference type="PANTHER" id="PTHR34352">
    <property type="entry name" value="PROTEIN YHFA"/>
    <property type="match status" value="1"/>
</dbReference>
<gene>
    <name evidence="1" type="ordered locus">Tmel_0549</name>
</gene>
<dbReference type="InterPro" id="IPR015946">
    <property type="entry name" value="KH_dom-like_a/b"/>
</dbReference>
<accession>A6LKG5</accession>
<dbReference type="InterPro" id="IPR003718">
    <property type="entry name" value="OsmC/Ohr_fam"/>
</dbReference>
<proteinExistence type="predicted"/>
<evidence type="ECO:0000313" key="2">
    <source>
        <dbReference type="Proteomes" id="UP000001110"/>
    </source>
</evidence>
<dbReference type="Gene3D" id="3.30.300.20">
    <property type="match status" value="1"/>
</dbReference>
<dbReference type="Proteomes" id="UP000001110">
    <property type="component" value="Chromosome"/>
</dbReference>
<dbReference type="KEGG" id="tme:Tmel_0549"/>
<protein>
    <submittedName>
        <fullName evidence="1">OsmC family protein</fullName>
    </submittedName>
</protein>
<dbReference type="STRING" id="391009.Tmel_0549"/>
<reference evidence="1 2" key="2">
    <citation type="journal article" date="2009" name="Proc. Natl. Acad. Sci. U.S.A.">
        <title>On the chimeric nature, thermophilic origin, and phylogenetic placement of the Thermotogales.</title>
        <authorList>
            <person name="Zhaxybayeva O."/>
            <person name="Swithers K.S."/>
            <person name="Lapierre P."/>
            <person name="Fournier G.P."/>
            <person name="Bickhart D.M."/>
            <person name="DeBoy R.T."/>
            <person name="Nelson K.E."/>
            <person name="Nesbo C.L."/>
            <person name="Doolittle W.F."/>
            <person name="Gogarten J.P."/>
            <person name="Noll K.M."/>
        </authorList>
    </citation>
    <scope>NUCLEOTIDE SEQUENCE [LARGE SCALE GENOMIC DNA]</scope>
    <source>
        <strain evidence="2">DSM 12029 / CIP 104789 / BI429</strain>
    </source>
</reference>
<dbReference type="HOGENOM" id="CLU_114057_1_0_0"/>
<dbReference type="AlphaFoldDB" id="A6LKG5"/>
<dbReference type="InterPro" id="IPR036102">
    <property type="entry name" value="OsmC/Ohrsf"/>
</dbReference>